<dbReference type="PRINTS" id="PR00364">
    <property type="entry name" value="DISEASERSIST"/>
</dbReference>
<dbReference type="Gene3D" id="3.40.50.300">
    <property type="entry name" value="P-loop containing nucleotide triphosphate hydrolases"/>
    <property type="match status" value="1"/>
</dbReference>
<proteinExistence type="predicted"/>
<dbReference type="InterPro" id="IPR027417">
    <property type="entry name" value="P-loop_NTPase"/>
</dbReference>
<dbReference type="SUPFAM" id="SSF52540">
    <property type="entry name" value="P-loop containing nucleoside triphosphate hydrolases"/>
    <property type="match status" value="1"/>
</dbReference>
<dbReference type="eggNOG" id="KOG4658">
    <property type="taxonomic scope" value="Eukaryota"/>
</dbReference>
<sequence length="1061" mass="119511">MGKTTLAQVICNDKKVKDYFDLIIWVCVSQNFNVETLTRKILQDVPRTEIGMIGLNALLNALQEKLSSKTFLLVLDDVWDDESMHDWETLASPLRYGKTGSKILLTTRMQSVADHAARVMQEQCQCLTLSGLKETELLLLLERHAFFGVNPDDYKNLQHISKKMVRKLGGSPLAAKVLGGLLNNKRDSGTWNRILVSGVHNIQQGKEGIMTVLRLSYQHLPTHLQSCFRYCSLFHEDYEFTKKELVYLWMGSGLIPRLVDGMTPEDIGMEYLDALTRKSFFDIKSRPHTNRAIKCNLFDEYYEERFVMHDLLHELARSVLVNECARVGISSERIPNTVRHLCLEVINPTVIEQISQSKKLRTLVMHFQEQDQAEQEHMLKKVIAVAKGLRVLSLTTNSPCKLPDSVGNLLHLRYLSLTWGQRNMTHFCWLPQSVYKLYHLQIMKFEDPKLAVPMKGEMERVCNLVNLRHLHLSHGIMPMIPSVGKLTSLHELYGFNIQQKVGYTIGELKNLRDIRHLYVSGLDKVCSAEEAAEIKLDERESLCALALIWSPGSSDLCDPSKAEILLDMLQPHENASKLRLEGYPGSRPSCWLQDPILINLSYIHLCGCQRMKFLPSLGHLPSLQYLYIIDMKLVECVDSSFYGNGENPSGLQSLKVLEIEGMPVCTEWVGLEGKNLFPQLDTLVVRDCPELRGLPSLPISIRHIEIHHAGLQAMPTFFVSSDASSSSVLDLALFKLMISNCPYITTFWHGCSLYALEELSVQQCASFSCLPEDSFRSLSSLKALEIVKCPNLIAKETMLPHTMRNITLGSCAGAEVALLKSLKGIRSLKRLFLDGFAVPKLPPEAFERLTELTDMMLSACSTAELPEVAVFARLINLENLTIWDCKELVSLNGIQGLASLLSLTIAGCDKLVEDSSVQSTDDAGSSALPLDLSELDIDHPSILLREPLRSITTIKKFQISGGPELTLLPEEYLLRSRHTLDELVVTNASHLKCLPQQITNLTSLQSMHIQNAVNIQTLPDMPTSLTILHIYGCSSEFKKRYQKDVGPDWVKIAHIRDVEIR</sequence>
<evidence type="ECO:0000259" key="4">
    <source>
        <dbReference type="Pfam" id="PF00931"/>
    </source>
</evidence>
<evidence type="ECO:0000256" key="3">
    <source>
        <dbReference type="ARBA" id="ARBA00022821"/>
    </source>
</evidence>
<protein>
    <submittedName>
        <fullName evidence="7">Uncharacterized protein</fullName>
    </submittedName>
</protein>
<keyword evidence="8" id="KW-1185">Reference proteome</keyword>
<dbReference type="InterPro" id="IPR032675">
    <property type="entry name" value="LRR_dom_sf"/>
</dbReference>
<dbReference type="Gene3D" id="1.10.8.430">
    <property type="entry name" value="Helical domain of apoptotic protease-activating factors"/>
    <property type="match status" value="1"/>
</dbReference>
<dbReference type="Proteomes" id="UP000006038">
    <property type="component" value="Unassembled WGS sequence"/>
</dbReference>
<dbReference type="OMA" id="CTEWVGL"/>
<evidence type="ECO:0000259" key="6">
    <source>
        <dbReference type="Pfam" id="PF25019"/>
    </source>
</evidence>
<dbReference type="InterPro" id="IPR036388">
    <property type="entry name" value="WH-like_DNA-bd_sf"/>
</dbReference>
<evidence type="ECO:0000259" key="5">
    <source>
        <dbReference type="Pfam" id="PF23559"/>
    </source>
</evidence>
<evidence type="ECO:0000256" key="1">
    <source>
        <dbReference type="ARBA" id="ARBA00022614"/>
    </source>
</evidence>
<feature type="domain" description="NB-ARC" evidence="4">
    <location>
        <begin position="1"/>
        <end position="146"/>
    </location>
</feature>
<dbReference type="InterPro" id="IPR042197">
    <property type="entry name" value="Apaf_helical"/>
</dbReference>
<dbReference type="Gene3D" id="3.80.10.10">
    <property type="entry name" value="Ribonuclease Inhibitor"/>
    <property type="match status" value="3"/>
</dbReference>
<dbReference type="Pfam" id="PF25019">
    <property type="entry name" value="LRR_R13L1-DRL21"/>
    <property type="match status" value="1"/>
</dbReference>
<dbReference type="PANTHER" id="PTHR36766:SF40">
    <property type="entry name" value="DISEASE RESISTANCE PROTEIN RGA3"/>
    <property type="match status" value="1"/>
</dbReference>
<evidence type="ECO:0000313" key="7">
    <source>
        <dbReference type="EnsemblPlants" id="OB02G25450.1"/>
    </source>
</evidence>
<dbReference type="InterPro" id="IPR058922">
    <property type="entry name" value="WHD_DRP"/>
</dbReference>
<keyword evidence="1" id="KW-0433">Leucine-rich repeat</keyword>
<feature type="domain" description="Disease resistance protein winged helix" evidence="5">
    <location>
        <begin position="233"/>
        <end position="316"/>
    </location>
</feature>
<dbReference type="Pfam" id="PF23559">
    <property type="entry name" value="WHD_DRP"/>
    <property type="match status" value="1"/>
</dbReference>
<dbReference type="Pfam" id="PF00931">
    <property type="entry name" value="NB-ARC"/>
    <property type="match status" value="1"/>
</dbReference>
<feature type="domain" description="R13L1/DRL21-like LRR repeat region" evidence="6">
    <location>
        <begin position="505"/>
        <end position="631"/>
    </location>
</feature>
<dbReference type="HOGENOM" id="CLU_000837_8_8_1"/>
<dbReference type="GO" id="GO:0006952">
    <property type="term" value="P:defense response"/>
    <property type="evidence" value="ECO:0007669"/>
    <property type="project" value="UniProtKB-KW"/>
</dbReference>
<keyword evidence="2" id="KW-0677">Repeat</keyword>
<accession>J3LD28</accession>
<dbReference type="Gramene" id="OB02G25450.1">
    <property type="protein sequence ID" value="OB02G25450.1"/>
    <property type="gene ID" value="OB02G25450"/>
</dbReference>
<dbReference type="InterPro" id="IPR056789">
    <property type="entry name" value="LRR_R13L1-DRL21"/>
</dbReference>
<reference evidence="7" key="1">
    <citation type="submission" date="2013-04" db="UniProtKB">
        <authorList>
            <consortium name="EnsemblPlants"/>
        </authorList>
    </citation>
    <scope>IDENTIFICATION</scope>
</reference>
<dbReference type="AlphaFoldDB" id="J3LD28"/>
<dbReference type="SUPFAM" id="SSF52058">
    <property type="entry name" value="L domain-like"/>
    <property type="match status" value="2"/>
</dbReference>
<name>J3LD28_ORYBR</name>
<evidence type="ECO:0000256" key="2">
    <source>
        <dbReference type="ARBA" id="ARBA00022737"/>
    </source>
</evidence>
<organism evidence="7">
    <name type="scientific">Oryza brachyantha</name>
    <name type="common">malo sina</name>
    <dbReference type="NCBI Taxonomy" id="4533"/>
    <lineage>
        <taxon>Eukaryota</taxon>
        <taxon>Viridiplantae</taxon>
        <taxon>Streptophyta</taxon>
        <taxon>Embryophyta</taxon>
        <taxon>Tracheophyta</taxon>
        <taxon>Spermatophyta</taxon>
        <taxon>Magnoliopsida</taxon>
        <taxon>Liliopsida</taxon>
        <taxon>Poales</taxon>
        <taxon>Poaceae</taxon>
        <taxon>BOP clade</taxon>
        <taxon>Oryzoideae</taxon>
        <taxon>Oryzeae</taxon>
        <taxon>Oryzinae</taxon>
        <taxon>Oryza</taxon>
    </lineage>
</organism>
<dbReference type="EnsemblPlants" id="OB02G25450.1">
    <property type="protein sequence ID" value="OB02G25450.1"/>
    <property type="gene ID" value="OB02G25450"/>
</dbReference>
<dbReference type="Gene3D" id="1.10.10.10">
    <property type="entry name" value="Winged helix-like DNA-binding domain superfamily/Winged helix DNA-binding domain"/>
    <property type="match status" value="1"/>
</dbReference>
<dbReference type="InterPro" id="IPR002182">
    <property type="entry name" value="NB-ARC"/>
</dbReference>
<dbReference type="STRING" id="4533.J3LD28"/>
<dbReference type="PANTHER" id="PTHR36766">
    <property type="entry name" value="PLANT BROAD-SPECTRUM MILDEW RESISTANCE PROTEIN RPW8"/>
    <property type="match status" value="1"/>
</dbReference>
<keyword evidence="3" id="KW-0611">Plant defense</keyword>
<dbReference type="GO" id="GO:0043531">
    <property type="term" value="F:ADP binding"/>
    <property type="evidence" value="ECO:0007669"/>
    <property type="project" value="InterPro"/>
</dbReference>
<evidence type="ECO:0000313" key="8">
    <source>
        <dbReference type="Proteomes" id="UP000006038"/>
    </source>
</evidence>